<dbReference type="Proteomes" id="UP000274541">
    <property type="component" value="Unassembled WGS sequence"/>
</dbReference>
<comment type="caution">
    <text evidence="1">The sequence shown here is derived from an EMBL/GenBank/DDBJ whole genome shotgun (WGS) entry which is preliminary data.</text>
</comment>
<evidence type="ECO:0000313" key="2">
    <source>
        <dbReference type="Proteomes" id="UP000274541"/>
    </source>
</evidence>
<name>A0A3M3WI73_PSEAP</name>
<reference evidence="1 2" key="1">
    <citation type="submission" date="2018-08" db="EMBL/GenBank/DDBJ databases">
        <title>Recombination of ecologically and evolutionarily significant loci maintains genetic cohesion in the Pseudomonas syringae species complex.</title>
        <authorList>
            <person name="Dillon M."/>
            <person name="Thakur S."/>
            <person name="Almeida R.N.D."/>
            <person name="Weir B.S."/>
            <person name="Guttman D.S."/>
        </authorList>
    </citation>
    <scope>NUCLEOTIDE SEQUENCE [LARGE SCALE GENOMIC DNA]</scope>
    <source>
        <strain evidence="1 2">ICMP 4388</strain>
    </source>
</reference>
<proteinExistence type="predicted"/>
<organism evidence="1 2">
    <name type="scientific">Pseudomonas syringae pv. aptata</name>
    <dbReference type="NCBI Taxonomy" id="83167"/>
    <lineage>
        <taxon>Bacteria</taxon>
        <taxon>Pseudomonadati</taxon>
        <taxon>Pseudomonadota</taxon>
        <taxon>Gammaproteobacteria</taxon>
        <taxon>Pseudomonadales</taxon>
        <taxon>Pseudomonadaceae</taxon>
        <taxon>Pseudomonas</taxon>
        <taxon>Pseudomonas syringae</taxon>
    </lineage>
</organism>
<dbReference type="EMBL" id="RBPX01000381">
    <property type="protein sequence ID" value="RMO57501.1"/>
    <property type="molecule type" value="Genomic_DNA"/>
</dbReference>
<gene>
    <name evidence="1" type="ORF">ALQ37_200110</name>
</gene>
<accession>A0A3M3WI73</accession>
<protein>
    <submittedName>
        <fullName evidence="1">Uncharacterized protein</fullName>
    </submittedName>
</protein>
<sequence>MSTGRQIESQVAIVTGVGLRFRVIEGLRGGDTRKVHQALLLSFEDITLAIAATHGAIIMPGYCVMDFLLNACLSTHGLEAVAESMGLALRRLKLANVT</sequence>
<evidence type="ECO:0000313" key="1">
    <source>
        <dbReference type="EMBL" id="RMO57501.1"/>
    </source>
</evidence>
<dbReference type="AlphaFoldDB" id="A0A3M3WI73"/>